<dbReference type="OrthoDB" id="9765580at2"/>
<dbReference type="Proteomes" id="UP000261231">
    <property type="component" value="Unassembled WGS sequence"/>
</dbReference>
<keyword evidence="5" id="KW-1185">Reference proteome</keyword>
<dbReference type="Pfam" id="PF09924">
    <property type="entry name" value="LPG_synthase_C"/>
    <property type="match status" value="1"/>
</dbReference>
<comment type="caution">
    <text evidence="2">The sequence shown here is derived from an EMBL/GenBank/DDBJ whole genome shotgun (WGS) entry which is preliminary data.</text>
</comment>
<reference evidence="4 5" key="1">
    <citation type="submission" date="2018-08" db="EMBL/GenBank/DDBJ databases">
        <title>A genome reference for cultivated species of the human gut microbiota.</title>
        <authorList>
            <person name="Zou Y."/>
            <person name="Xue W."/>
            <person name="Luo G."/>
        </authorList>
    </citation>
    <scope>NUCLEOTIDE SEQUENCE [LARGE SCALE GENOMIC DNA]</scope>
    <source>
        <strain evidence="2 4">AF45-17</strain>
        <strain evidence="3 5">AM28-39</strain>
    </source>
</reference>
<feature type="domain" description="Phosphatidylglycerol lysyltransferase C-terminal" evidence="1">
    <location>
        <begin position="31"/>
        <end position="300"/>
    </location>
</feature>
<protein>
    <submittedName>
        <fullName evidence="2">DUF2156 domain-containing protein</fullName>
    </submittedName>
</protein>
<dbReference type="PANTHER" id="PTHR41373:SF1">
    <property type="entry name" value="PHOSPHATIDYLGLYCEROL LYSYLTRANSFERASE C-TERMINAL DOMAIN-CONTAINING PROTEIN"/>
    <property type="match status" value="1"/>
</dbReference>
<dbReference type="AlphaFoldDB" id="A0A3E2TLX0"/>
<proteinExistence type="predicted"/>
<dbReference type="PIRSF" id="PIRSF018688">
    <property type="entry name" value="UCP018688"/>
    <property type="match status" value="1"/>
</dbReference>
<dbReference type="Proteomes" id="UP000260773">
    <property type="component" value="Unassembled WGS sequence"/>
</dbReference>
<evidence type="ECO:0000259" key="1">
    <source>
        <dbReference type="Pfam" id="PF09924"/>
    </source>
</evidence>
<dbReference type="EMBL" id="QVEP01000027">
    <property type="protein sequence ID" value="RGB78933.1"/>
    <property type="molecule type" value="Genomic_DNA"/>
</dbReference>
<dbReference type="InterPro" id="IPR024320">
    <property type="entry name" value="LPG_synthase_C"/>
</dbReference>
<dbReference type="Gene3D" id="3.40.630.30">
    <property type="match status" value="1"/>
</dbReference>
<dbReference type="SUPFAM" id="SSF55729">
    <property type="entry name" value="Acyl-CoA N-acyltransferases (Nat)"/>
    <property type="match status" value="2"/>
</dbReference>
<dbReference type="PANTHER" id="PTHR41373">
    <property type="entry name" value="DUF2156 DOMAIN-CONTAINING PROTEIN"/>
    <property type="match status" value="1"/>
</dbReference>
<name>A0A3E2TLX0_9FIRM</name>
<evidence type="ECO:0000313" key="5">
    <source>
        <dbReference type="Proteomes" id="UP000261231"/>
    </source>
</evidence>
<dbReference type="InterPro" id="IPR016732">
    <property type="entry name" value="UCP018688"/>
</dbReference>
<dbReference type="EMBL" id="QVFD01000002">
    <property type="protein sequence ID" value="RGC50591.1"/>
    <property type="molecule type" value="Genomic_DNA"/>
</dbReference>
<evidence type="ECO:0000313" key="4">
    <source>
        <dbReference type="Proteomes" id="UP000260773"/>
    </source>
</evidence>
<gene>
    <name evidence="2" type="ORF">DW070_10855</name>
    <name evidence="3" type="ORF">DW747_04340</name>
</gene>
<dbReference type="InterPro" id="IPR016181">
    <property type="entry name" value="Acyl_CoA_acyltransferase"/>
</dbReference>
<accession>A0A3E2TLX0</accession>
<sequence>MNFEHFIKKEMEPQDYDILLPYFKMRYSHTCENILVSNFMWKDYYHTHYIRDDHGLIWLMEVDGQPVTMVPVCAKQDLKHYFEVAEAYFNEVLHSKLTVCLADKEAVELLDLDHEKYDILSVRDYYDYVYDAEKLRTFSGKAYHKKKNHLNAFKKAYEGRYEYRSLSCGCHHDEIMAFLRKWEAQRDLEDPFHRDEYELNGIDYLLSNCGYLDYKMGGIYIDGELQAFSLGVYGKVEKMAVIHVEKANPDIRGLYPMICQQFLCHEFPDAELVNREDDMGLEGLRKSKMSYNPIYLEEKYEIRQK</sequence>
<organism evidence="2 4">
    <name type="scientific">Coprococcus catus</name>
    <dbReference type="NCBI Taxonomy" id="116085"/>
    <lineage>
        <taxon>Bacteria</taxon>
        <taxon>Bacillati</taxon>
        <taxon>Bacillota</taxon>
        <taxon>Clostridia</taxon>
        <taxon>Lachnospirales</taxon>
        <taxon>Lachnospiraceae</taxon>
        <taxon>Coprococcus</taxon>
    </lineage>
</organism>
<evidence type="ECO:0000313" key="3">
    <source>
        <dbReference type="EMBL" id="RGC50591.1"/>
    </source>
</evidence>
<evidence type="ECO:0000313" key="2">
    <source>
        <dbReference type="EMBL" id="RGB78933.1"/>
    </source>
</evidence>